<sequence>MKSHMFLFCVIFISVFSNPIKNDFPIPAGAGLNIFEFLDLYDYTHEEHSVVTEDGYILGLHRITSSPRNRAEGPKPVVFLMHGLESSSMDWVDVGPESALGLMLSDTGYDVWLGNNRGNTWSRNHTSLSVKDKRFWDFSFHEIGKYDLSALIDHILETTRVNNLTYVGHSQGTTAFFALTALKPEYNEKINLMVALAPVAYMDDMTNWVPRLMSNPINNLIIGFGIQSIRFYDILPHIELFTVVGKKICPDGSPLQFLCADIIYAVAGSSPQLNRNLLPVFLSNTPAGTSYRQMMHYVQELRSGHFRAYDYSIIKNRKIYKQSTPPSYNVTNIKAPVALFYSENDVFAAVQDVTRFANDLPNVVSMNKIKYGQFSHLDFLWATDLNEYVNFDVINLINKYNNISADSSNSAGLVLQSSNFILITKLLIINSINYLFL</sequence>
<evidence type="ECO:0000256" key="7">
    <source>
        <dbReference type="PIRNR" id="PIRNR000862"/>
    </source>
</evidence>
<keyword evidence="5" id="KW-0443">Lipid metabolism</keyword>
<organism evidence="11 12">
    <name type="scientific">Brassicogethes aeneus</name>
    <name type="common">Rape pollen beetle</name>
    <name type="synonym">Meligethes aeneus</name>
    <dbReference type="NCBI Taxonomy" id="1431903"/>
    <lineage>
        <taxon>Eukaryota</taxon>
        <taxon>Metazoa</taxon>
        <taxon>Ecdysozoa</taxon>
        <taxon>Arthropoda</taxon>
        <taxon>Hexapoda</taxon>
        <taxon>Insecta</taxon>
        <taxon>Pterygota</taxon>
        <taxon>Neoptera</taxon>
        <taxon>Endopterygota</taxon>
        <taxon>Coleoptera</taxon>
        <taxon>Polyphaga</taxon>
        <taxon>Cucujiformia</taxon>
        <taxon>Nitidulidae</taxon>
        <taxon>Meligethinae</taxon>
        <taxon>Brassicogethes</taxon>
    </lineage>
</organism>
<feature type="signal peptide" evidence="9">
    <location>
        <begin position="1"/>
        <end position="17"/>
    </location>
</feature>
<dbReference type="SUPFAM" id="SSF53474">
    <property type="entry name" value="alpha/beta-Hydrolases"/>
    <property type="match status" value="1"/>
</dbReference>
<feature type="active site" description="Charge relay system" evidence="8">
    <location>
        <position position="345"/>
    </location>
</feature>
<proteinExistence type="inferred from homology"/>
<dbReference type="InterPro" id="IPR029058">
    <property type="entry name" value="AB_hydrolase_fold"/>
</dbReference>
<dbReference type="InterPro" id="IPR006693">
    <property type="entry name" value="AB_hydrolase_lipase"/>
</dbReference>
<feature type="domain" description="Partial AB-hydrolase lipase" evidence="10">
    <location>
        <begin position="37"/>
        <end position="92"/>
    </location>
</feature>
<keyword evidence="6" id="KW-0325">Glycoprotein</keyword>
<evidence type="ECO:0000259" key="10">
    <source>
        <dbReference type="Pfam" id="PF04083"/>
    </source>
</evidence>
<evidence type="ECO:0000256" key="9">
    <source>
        <dbReference type="SAM" id="SignalP"/>
    </source>
</evidence>
<dbReference type="InterPro" id="IPR025483">
    <property type="entry name" value="Lipase_euk"/>
</dbReference>
<accession>A0A9P0BC78</accession>
<comment type="similarity">
    <text evidence="1 7">Belongs to the AB hydrolase superfamily. Lipase family.</text>
</comment>
<dbReference type="AlphaFoldDB" id="A0A9P0BC78"/>
<keyword evidence="12" id="KW-1185">Reference proteome</keyword>
<keyword evidence="3 7" id="KW-0378">Hydrolase</keyword>
<gene>
    <name evidence="11" type="ORF">MELIAE_LOCUS9858</name>
</gene>
<evidence type="ECO:0000256" key="8">
    <source>
        <dbReference type="PIRSR" id="PIRSR000862-1"/>
    </source>
</evidence>
<evidence type="ECO:0000256" key="1">
    <source>
        <dbReference type="ARBA" id="ARBA00010701"/>
    </source>
</evidence>
<dbReference type="GO" id="GO:0016788">
    <property type="term" value="F:hydrolase activity, acting on ester bonds"/>
    <property type="evidence" value="ECO:0007669"/>
    <property type="project" value="InterPro"/>
</dbReference>
<dbReference type="Proteomes" id="UP001154078">
    <property type="component" value="Chromosome 7"/>
</dbReference>
<keyword evidence="4 7" id="KW-0442">Lipid degradation</keyword>
<dbReference type="Pfam" id="PF04083">
    <property type="entry name" value="Abhydro_lipase"/>
    <property type="match status" value="1"/>
</dbReference>
<evidence type="ECO:0000256" key="3">
    <source>
        <dbReference type="ARBA" id="ARBA00022801"/>
    </source>
</evidence>
<evidence type="ECO:0000313" key="12">
    <source>
        <dbReference type="Proteomes" id="UP001154078"/>
    </source>
</evidence>
<evidence type="ECO:0000256" key="6">
    <source>
        <dbReference type="ARBA" id="ARBA00023180"/>
    </source>
</evidence>
<feature type="chain" id="PRO_5040372833" description="Lipase" evidence="9">
    <location>
        <begin position="18"/>
        <end position="437"/>
    </location>
</feature>
<evidence type="ECO:0000313" key="11">
    <source>
        <dbReference type="EMBL" id="CAH0560011.1"/>
    </source>
</evidence>
<dbReference type="EMBL" id="OV121138">
    <property type="protein sequence ID" value="CAH0560011.1"/>
    <property type="molecule type" value="Genomic_DNA"/>
</dbReference>
<evidence type="ECO:0000256" key="4">
    <source>
        <dbReference type="ARBA" id="ARBA00022963"/>
    </source>
</evidence>
<dbReference type="Gene3D" id="3.40.50.1820">
    <property type="entry name" value="alpha/beta hydrolase"/>
    <property type="match status" value="1"/>
</dbReference>
<dbReference type="FunFam" id="3.40.50.1820:FF:000021">
    <property type="entry name" value="Lipase"/>
    <property type="match status" value="1"/>
</dbReference>
<evidence type="ECO:0000256" key="5">
    <source>
        <dbReference type="ARBA" id="ARBA00023098"/>
    </source>
</evidence>
<evidence type="ECO:0000256" key="2">
    <source>
        <dbReference type="ARBA" id="ARBA00022729"/>
    </source>
</evidence>
<protein>
    <recommendedName>
        <fullName evidence="7">Lipase</fullName>
    </recommendedName>
</protein>
<keyword evidence="2 9" id="KW-0732">Signal</keyword>
<feature type="active site" description="Nucleophile" evidence="8">
    <location>
        <position position="170"/>
    </location>
</feature>
<dbReference type="PANTHER" id="PTHR11005">
    <property type="entry name" value="LYSOSOMAL ACID LIPASE-RELATED"/>
    <property type="match status" value="1"/>
</dbReference>
<dbReference type="OrthoDB" id="9974421at2759"/>
<dbReference type="GO" id="GO:0016042">
    <property type="term" value="P:lipid catabolic process"/>
    <property type="evidence" value="ECO:0007669"/>
    <property type="project" value="UniProtKB-KW"/>
</dbReference>
<name>A0A9P0BC78_BRAAE</name>
<dbReference type="PIRSF" id="PIRSF000862">
    <property type="entry name" value="Steryl_ester_lip"/>
    <property type="match status" value="1"/>
</dbReference>
<reference evidence="11" key="1">
    <citation type="submission" date="2021-12" db="EMBL/GenBank/DDBJ databases">
        <authorList>
            <person name="King R."/>
        </authorList>
    </citation>
    <scope>NUCLEOTIDE SEQUENCE</scope>
</reference>
<feature type="active site" description="Charge relay system" evidence="8">
    <location>
        <position position="376"/>
    </location>
</feature>